<dbReference type="SUPFAM" id="SSF51261">
    <property type="entry name" value="Duplicated hybrid motif"/>
    <property type="match status" value="1"/>
</dbReference>
<dbReference type="EMBL" id="VWPH01000012">
    <property type="protein sequence ID" value="KAA5829631.1"/>
    <property type="molecule type" value="Genomic_DNA"/>
</dbReference>
<dbReference type="Gene3D" id="2.70.70.10">
    <property type="entry name" value="Glucose Permease (Domain IIA)"/>
    <property type="match status" value="1"/>
</dbReference>
<dbReference type="GO" id="GO:0004222">
    <property type="term" value="F:metalloendopeptidase activity"/>
    <property type="evidence" value="ECO:0007669"/>
    <property type="project" value="TreeGrafter"/>
</dbReference>
<dbReference type="PROSITE" id="PS51257">
    <property type="entry name" value="PROKAR_LIPOPROTEIN"/>
    <property type="match status" value="1"/>
</dbReference>
<evidence type="ECO:0000313" key="4">
    <source>
        <dbReference type="Proteomes" id="UP000323946"/>
    </source>
</evidence>
<dbReference type="PANTHER" id="PTHR21666:SF270">
    <property type="entry name" value="MUREIN HYDROLASE ACTIVATOR ENVC"/>
    <property type="match status" value="1"/>
</dbReference>
<dbReference type="Pfam" id="PF01551">
    <property type="entry name" value="Peptidase_M23"/>
    <property type="match status" value="1"/>
</dbReference>
<comment type="caution">
    <text evidence="3">The sequence shown here is derived from an EMBL/GenBank/DDBJ whole genome shotgun (WGS) entry which is preliminary data.</text>
</comment>
<reference evidence="3 4" key="1">
    <citation type="submission" date="2019-09" db="EMBL/GenBank/DDBJ databases">
        <title>Draft genome sequence of the thermophilic Saccharopolyspora hirsuta VKM Ac-666T.</title>
        <authorList>
            <person name="Lobastova T.G."/>
            <person name="Fokina V."/>
            <person name="Bragin E.Y."/>
            <person name="Shtratnikova V.Y."/>
            <person name="Starodumova I.P."/>
            <person name="Tarlachkov S.V."/>
            <person name="Donova M.V."/>
        </authorList>
    </citation>
    <scope>NUCLEOTIDE SEQUENCE [LARGE SCALE GENOMIC DNA]</scope>
    <source>
        <strain evidence="3 4">VKM Ac-666</strain>
    </source>
</reference>
<dbReference type="PANTHER" id="PTHR21666">
    <property type="entry name" value="PEPTIDASE-RELATED"/>
    <property type="match status" value="1"/>
</dbReference>
<evidence type="ECO:0000259" key="2">
    <source>
        <dbReference type="Pfam" id="PF01551"/>
    </source>
</evidence>
<feature type="domain" description="M23ase beta-sheet core" evidence="2">
    <location>
        <begin position="78"/>
        <end position="172"/>
    </location>
</feature>
<feature type="signal peptide" evidence="1">
    <location>
        <begin position="1"/>
        <end position="23"/>
    </location>
</feature>
<feature type="chain" id="PRO_5024271798" evidence="1">
    <location>
        <begin position="24"/>
        <end position="185"/>
    </location>
</feature>
<dbReference type="SMR" id="A0A5M7BR14"/>
<sequence length="185" mass="18910">MAIRERTALGGLAVLFAASIACAAADLSAAVAPPGAAAHFAAEFAAPRPAPAPAPDEEWVAPTDGEISSGFGERWGEVHRGVDVANDVGTPIRAASAGVVIDFGPASGYGLWIRIAHPDDVISTYGHIDAGFVSVGQSVRAGEVIATMGDRGQSTGPHLHFQIDVAGEPVDPVQFYAERSAELVG</sequence>
<evidence type="ECO:0000256" key="1">
    <source>
        <dbReference type="SAM" id="SignalP"/>
    </source>
</evidence>
<gene>
    <name evidence="3" type="ORF">F1721_25310</name>
</gene>
<dbReference type="RefSeq" id="WP_150069269.1">
    <property type="nucleotide sequence ID" value="NZ_JBEPDJ010000025.1"/>
</dbReference>
<proteinExistence type="predicted"/>
<organism evidence="3 4">
    <name type="scientific">Saccharopolyspora hirsuta</name>
    <dbReference type="NCBI Taxonomy" id="1837"/>
    <lineage>
        <taxon>Bacteria</taxon>
        <taxon>Bacillati</taxon>
        <taxon>Actinomycetota</taxon>
        <taxon>Actinomycetes</taxon>
        <taxon>Pseudonocardiales</taxon>
        <taxon>Pseudonocardiaceae</taxon>
        <taxon>Saccharopolyspora</taxon>
    </lineage>
</organism>
<dbReference type="OrthoDB" id="1099523at2"/>
<evidence type="ECO:0000313" key="3">
    <source>
        <dbReference type="EMBL" id="KAA5829631.1"/>
    </source>
</evidence>
<dbReference type="InterPro" id="IPR050570">
    <property type="entry name" value="Cell_wall_metabolism_enzyme"/>
</dbReference>
<dbReference type="Proteomes" id="UP000323946">
    <property type="component" value="Unassembled WGS sequence"/>
</dbReference>
<accession>A0A5M7BR14</accession>
<dbReference type="InterPro" id="IPR011055">
    <property type="entry name" value="Dup_hybrid_motif"/>
</dbReference>
<dbReference type="AlphaFoldDB" id="A0A5M7BR14"/>
<dbReference type="InterPro" id="IPR016047">
    <property type="entry name" value="M23ase_b-sheet_dom"/>
</dbReference>
<dbReference type="CDD" id="cd12797">
    <property type="entry name" value="M23_peptidase"/>
    <property type="match status" value="1"/>
</dbReference>
<name>A0A5M7BR14_SACHI</name>
<keyword evidence="4" id="KW-1185">Reference proteome</keyword>
<keyword evidence="1" id="KW-0732">Signal</keyword>
<protein>
    <submittedName>
        <fullName evidence="3">M23 family metallopeptidase</fullName>
    </submittedName>
</protein>